<dbReference type="EMBL" id="CAKKNS010000001">
    <property type="protein sequence ID" value="CAH0415834.1"/>
    <property type="molecule type" value="Genomic_DNA"/>
</dbReference>
<protein>
    <recommendedName>
        <fullName evidence="4">HTH tetR-type domain-containing protein</fullName>
    </recommendedName>
</protein>
<keyword evidence="1 2" id="KW-0238">DNA-binding</keyword>
<dbReference type="InterPro" id="IPR050624">
    <property type="entry name" value="HTH-type_Tx_Regulator"/>
</dbReference>
<dbReference type="Pfam" id="PF14278">
    <property type="entry name" value="TetR_C_8"/>
    <property type="match status" value="1"/>
</dbReference>
<dbReference type="PANTHER" id="PTHR43479">
    <property type="entry name" value="ACREF/ENVCD OPERON REPRESSOR-RELATED"/>
    <property type="match status" value="1"/>
</dbReference>
<keyword evidence="6" id="KW-1185">Reference proteome</keyword>
<dbReference type="InterPro" id="IPR039532">
    <property type="entry name" value="TetR_C_Firmicutes"/>
</dbReference>
<gene>
    <name evidence="5" type="ORF">WFA24289_00132</name>
</gene>
<evidence type="ECO:0000256" key="1">
    <source>
        <dbReference type="ARBA" id="ARBA00023125"/>
    </source>
</evidence>
<dbReference type="PROSITE" id="PS50977">
    <property type="entry name" value="HTH_TETR_2"/>
    <property type="match status" value="1"/>
</dbReference>
<dbReference type="InterPro" id="IPR009057">
    <property type="entry name" value="Homeodomain-like_sf"/>
</dbReference>
<evidence type="ECO:0000313" key="6">
    <source>
        <dbReference type="Proteomes" id="UP000789707"/>
    </source>
</evidence>
<accession>A0ABN8BKC6</accession>
<evidence type="ECO:0000313" key="5">
    <source>
        <dbReference type="EMBL" id="CAH0415834.1"/>
    </source>
</evidence>
<dbReference type="InterPro" id="IPR001647">
    <property type="entry name" value="HTH_TetR"/>
</dbReference>
<feature type="domain" description="HTH tetR-type" evidence="4">
    <location>
        <begin position="9"/>
        <end position="69"/>
    </location>
</feature>
<name>A0ABN8BKC6_9LACO</name>
<evidence type="ECO:0000256" key="3">
    <source>
        <dbReference type="SAM" id="Phobius"/>
    </source>
</evidence>
<keyword evidence="3" id="KW-0812">Transmembrane</keyword>
<feature type="transmembrane region" description="Helical" evidence="3">
    <location>
        <begin position="101"/>
        <end position="118"/>
    </location>
</feature>
<comment type="caution">
    <text evidence="5">The sequence shown here is derived from an EMBL/GenBank/DDBJ whole genome shotgun (WGS) entry which is preliminary data.</text>
</comment>
<reference evidence="5 6" key="1">
    <citation type="submission" date="2021-11" db="EMBL/GenBank/DDBJ databases">
        <authorList>
            <person name="Depoorter E."/>
        </authorList>
    </citation>
    <scope>NUCLEOTIDE SEQUENCE [LARGE SCALE GENOMIC DNA]</scope>
    <source>
        <strain evidence="5 6">LMG 24289</strain>
    </source>
</reference>
<keyword evidence="3" id="KW-0472">Membrane</keyword>
<dbReference type="SUPFAM" id="SSF46689">
    <property type="entry name" value="Homeodomain-like"/>
    <property type="match status" value="1"/>
</dbReference>
<organism evidence="5 6">
    <name type="scientific">Periweissella fabaria</name>
    <dbReference type="NCBI Taxonomy" id="546157"/>
    <lineage>
        <taxon>Bacteria</taxon>
        <taxon>Bacillati</taxon>
        <taxon>Bacillota</taxon>
        <taxon>Bacilli</taxon>
        <taxon>Lactobacillales</taxon>
        <taxon>Lactobacillaceae</taxon>
        <taxon>Periweissella</taxon>
    </lineage>
</organism>
<feature type="transmembrane region" description="Helical" evidence="3">
    <location>
        <begin position="138"/>
        <end position="155"/>
    </location>
</feature>
<dbReference type="PANTHER" id="PTHR43479:SF11">
    <property type="entry name" value="ACREF_ENVCD OPERON REPRESSOR-RELATED"/>
    <property type="match status" value="1"/>
</dbReference>
<sequence>MNYGQQENTRVKEQLVNGLFEELQHKPFSEIRIASLIKTAGVGRTSYYRNFDSKEDVLNYYLSQLIMQRRKQKPIIRWTRTSFTDDLTETFKFFLKQKKRFLLLFNAGLSAYIFEYFHSTANNAKTEERGNEFLKKPYLLAFVAGALPSVLFEWLKRDSPESPEEMAKMVVALLPAELFTDETHQ</sequence>
<dbReference type="Proteomes" id="UP000789707">
    <property type="component" value="Unassembled WGS sequence"/>
</dbReference>
<dbReference type="Gene3D" id="1.10.357.10">
    <property type="entry name" value="Tetracycline Repressor, domain 2"/>
    <property type="match status" value="1"/>
</dbReference>
<proteinExistence type="predicted"/>
<evidence type="ECO:0000256" key="2">
    <source>
        <dbReference type="PROSITE-ProRule" id="PRU00335"/>
    </source>
</evidence>
<keyword evidence="3" id="KW-1133">Transmembrane helix</keyword>
<dbReference type="RefSeq" id="WP_230095913.1">
    <property type="nucleotide sequence ID" value="NZ_CAKKNS010000001.1"/>
</dbReference>
<evidence type="ECO:0000259" key="4">
    <source>
        <dbReference type="PROSITE" id="PS50977"/>
    </source>
</evidence>
<feature type="DNA-binding region" description="H-T-H motif" evidence="2">
    <location>
        <begin position="32"/>
        <end position="51"/>
    </location>
</feature>